<name>A0AAD5MGS7_PARTN</name>
<evidence type="ECO:0000313" key="3">
    <source>
        <dbReference type="Proteomes" id="UP001196413"/>
    </source>
</evidence>
<dbReference type="AlphaFoldDB" id="A0AAD5MGS7"/>
<accession>A0AAD5MGS7</accession>
<reference evidence="2" key="1">
    <citation type="submission" date="2021-06" db="EMBL/GenBank/DDBJ databases">
        <title>Parelaphostrongylus tenuis whole genome reference sequence.</title>
        <authorList>
            <person name="Garwood T.J."/>
            <person name="Larsen P.A."/>
            <person name="Fountain-Jones N.M."/>
            <person name="Garbe J.R."/>
            <person name="Macchietto M.G."/>
            <person name="Kania S.A."/>
            <person name="Gerhold R.W."/>
            <person name="Richards J.E."/>
            <person name="Wolf T.M."/>
        </authorList>
    </citation>
    <scope>NUCLEOTIDE SEQUENCE</scope>
    <source>
        <strain evidence="2">MNPRO001-30</strain>
        <tissue evidence="2">Meninges</tissue>
    </source>
</reference>
<evidence type="ECO:0000313" key="2">
    <source>
        <dbReference type="EMBL" id="KAJ1356483.1"/>
    </source>
</evidence>
<feature type="region of interest" description="Disordered" evidence="1">
    <location>
        <begin position="77"/>
        <end position="120"/>
    </location>
</feature>
<proteinExistence type="predicted"/>
<dbReference type="EMBL" id="JAHQIW010002830">
    <property type="protein sequence ID" value="KAJ1356483.1"/>
    <property type="molecule type" value="Genomic_DNA"/>
</dbReference>
<organism evidence="2 3">
    <name type="scientific">Parelaphostrongylus tenuis</name>
    <name type="common">Meningeal worm</name>
    <dbReference type="NCBI Taxonomy" id="148309"/>
    <lineage>
        <taxon>Eukaryota</taxon>
        <taxon>Metazoa</taxon>
        <taxon>Ecdysozoa</taxon>
        <taxon>Nematoda</taxon>
        <taxon>Chromadorea</taxon>
        <taxon>Rhabditida</taxon>
        <taxon>Rhabditina</taxon>
        <taxon>Rhabditomorpha</taxon>
        <taxon>Strongyloidea</taxon>
        <taxon>Metastrongylidae</taxon>
        <taxon>Parelaphostrongylus</taxon>
    </lineage>
</organism>
<keyword evidence="3" id="KW-1185">Reference proteome</keyword>
<gene>
    <name evidence="2" type="ORF">KIN20_014216</name>
</gene>
<evidence type="ECO:0000256" key="1">
    <source>
        <dbReference type="SAM" id="MobiDB-lite"/>
    </source>
</evidence>
<comment type="caution">
    <text evidence="2">The sequence shown here is derived from an EMBL/GenBank/DDBJ whole genome shotgun (WGS) entry which is preliminary data.</text>
</comment>
<protein>
    <submittedName>
        <fullName evidence="2">Uncharacterized protein</fullName>
    </submittedName>
</protein>
<dbReference type="Proteomes" id="UP001196413">
    <property type="component" value="Unassembled WGS sequence"/>
</dbReference>
<sequence length="120" mass="13606">MSIIVFIQLRRSRNVQYFHCWLRLRPFRLSTSNTPSSGDRALRLSNCENVVGFRYRDGCIEKTFQIGNMTDHTEAAESAKASRCLEMPSTSDDTSFDRTLPMTMGDGYEVDGVKSSTQPL</sequence>